<reference evidence="2" key="1">
    <citation type="journal article" date="2013" name="J. Plant Res.">
        <title>Effect of fungi and light on seed germination of three Opuntia species from semiarid lands of central Mexico.</title>
        <authorList>
            <person name="Delgado-Sanchez P."/>
            <person name="Jimenez-Bremont J.F."/>
            <person name="Guerrero-Gonzalez Mde L."/>
            <person name="Flores J."/>
        </authorList>
    </citation>
    <scope>NUCLEOTIDE SEQUENCE</scope>
    <source>
        <tissue evidence="2">Cladode</tissue>
    </source>
</reference>
<evidence type="ECO:0000256" key="1">
    <source>
        <dbReference type="SAM" id="MobiDB-lite"/>
    </source>
</evidence>
<accession>A0A7C9DFG4</accession>
<evidence type="ECO:0000313" key="2">
    <source>
        <dbReference type="EMBL" id="MBA4640407.1"/>
    </source>
</evidence>
<reference evidence="2" key="2">
    <citation type="submission" date="2020-07" db="EMBL/GenBank/DDBJ databases">
        <authorList>
            <person name="Vera ALvarez R."/>
            <person name="Arias-Moreno D.M."/>
            <person name="Jimenez-Jacinto V."/>
            <person name="Jimenez-Bremont J.F."/>
            <person name="Swaminathan K."/>
            <person name="Moose S.P."/>
            <person name="Guerrero-Gonzalez M.L."/>
            <person name="Marino-Ramirez L."/>
            <person name="Landsman D."/>
            <person name="Rodriguez-Kessler M."/>
            <person name="Delgado-Sanchez P."/>
        </authorList>
    </citation>
    <scope>NUCLEOTIDE SEQUENCE</scope>
    <source>
        <tissue evidence="2">Cladode</tissue>
    </source>
</reference>
<feature type="compositionally biased region" description="Gly residues" evidence="1">
    <location>
        <begin position="103"/>
        <end position="124"/>
    </location>
</feature>
<sequence length="124" mass="12927">MRNIGIPHHIPTLRPPKRRRIPVWGRNSTLEQLSLLGAVSLPINEAVAGELERAIDVVAGGVLGQIGGARREVGRTRLRGLRREEVVGAEVEGIREFVRGKTGKGGNRGGRGGGGGGGVTAVGA</sequence>
<organism evidence="2">
    <name type="scientific">Opuntia streptacantha</name>
    <name type="common">Prickly pear cactus</name>
    <name type="synonym">Opuntia cardona</name>
    <dbReference type="NCBI Taxonomy" id="393608"/>
    <lineage>
        <taxon>Eukaryota</taxon>
        <taxon>Viridiplantae</taxon>
        <taxon>Streptophyta</taxon>
        <taxon>Embryophyta</taxon>
        <taxon>Tracheophyta</taxon>
        <taxon>Spermatophyta</taxon>
        <taxon>Magnoliopsida</taxon>
        <taxon>eudicotyledons</taxon>
        <taxon>Gunneridae</taxon>
        <taxon>Pentapetalae</taxon>
        <taxon>Caryophyllales</taxon>
        <taxon>Cactineae</taxon>
        <taxon>Cactaceae</taxon>
        <taxon>Opuntioideae</taxon>
        <taxon>Opuntia</taxon>
    </lineage>
</organism>
<dbReference type="EMBL" id="GISG01118991">
    <property type="protein sequence ID" value="MBA4640407.1"/>
    <property type="molecule type" value="Transcribed_RNA"/>
</dbReference>
<protein>
    <submittedName>
        <fullName evidence="2">Uncharacterized protein</fullName>
    </submittedName>
</protein>
<proteinExistence type="predicted"/>
<dbReference type="AlphaFoldDB" id="A0A7C9DFG4"/>
<feature type="region of interest" description="Disordered" evidence="1">
    <location>
        <begin position="100"/>
        <end position="124"/>
    </location>
</feature>
<name>A0A7C9DFG4_OPUST</name>